<keyword evidence="10" id="KW-1185">Reference proteome</keyword>
<dbReference type="PANTHER" id="PTHR45922">
    <property type="entry name" value="CLEAVAGE AND POLYADENYLATION SPECIFICITY FACTOR SUBUNIT 2"/>
    <property type="match status" value="1"/>
</dbReference>
<evidence type="ECO:0000256" key="5">
    <source>
        <dbReference type="ARBA" id="ARBA00023242"/>
    </source>
</evidence>
<evidence type="ECO:0000259" key="8">
    <source>
        <dbReference type="SMART" id="SM01027"/>
    </source>
</evidence>
<dbReference type="SMART" id="SM01027">
    <property type="entry name" value="Beta-Casp"/>
    <property type="match status" value="1"/>
</dbReference>
<dbReference type="InterPro" id="IPR001279">
    <property type="entry name" value="Metallo-B-lactamas"/>
</dbReference>
<dbReference type="SUPFAM" id="SSF56281">
    <property type="entry name" value="Metallo-hydrolase/oxidoreductase"/>
    <property type="match status" value="1"/>
</dbReference>
<dbReference type="Pfam" id="PF10996">
    <property type="entry name" value="Beta-Casp"/>
    <property type="match status" value="1"/>
</dbReference>
<feature type="region of interest" description="Disordered" evidence="7">
    <location>
        <begin position="424"/>
        <end position="471"/>
    </location>
</feature>
<protein>
    <recommendedName>
        <fullName evidence="6">Cleavage and polyadenylation specificity factor subunit 2</fullName>
    </recommendedName>
    <alternativeName>
        <fullName evidence="6">Cleavage and polyadenylation specificity factor 100 kDa subunit</fullName>
    </alternativeName>
</protein>
<comment type="similarity">
    <text evidence="2 6">Belongs to the metallo-beta-lactamase superfamily. RNA-metabolizing metallo-beta-lactamase-like family. CPSF2/YSH1 subfamily.</text>
</comment>
<dbReference type="Pfam" id="PF16661">
    <property type="entry name" value="Lactamase_B_6"/>
    <property type="match status" value="1"/>
</dbReference>
<dbReference type="InterPro" id="IPR025069">
    <property type="entry name" value="Cpsf2_C"/>
</dbReference>
<evidence type="ECO:0000256" key="3">
    <source>
        <dbReference type="ARBA" id="ARBA00022664"/>
    </source>
</evidence>
<dbReference type="GO" id="GO:0005847">
    <property type="term" value="C:mRNA cleavage and polyadenylation specificity factor complex"/>
    <property type="evidence" value="ECO:0007669"/>
    <property type="project" value="InterPro"/>
</dbReference>
<evidence type="ECO:0000256" key="1">
    <source>
        <dbReference type="ARBA" id="ARBA00004123"/>
    </source>
</evidence>
<dbReference type="STRING" id="53468.A0A0R3UI54"/>
<organism evidence="9 10">
    <name type="scientific">Mesocestoides corti</name>
    <name type="common">Flatworm</name>
    <dbReference type="NCBI Taxonomy" id="53468"/>
    <lineage>
        <taxon>Eukaryota</taxon>
        <taxon>Metazoa</taxon>
        <taxon>Spiralia</taxon>
        <taxon>Lophotrochozoa</taxon>
        <taxon>Platyhelminthes</taxon>
        <taxon>Cestoda</taxon>
        <taxon>Eucestoda</taxon>
        <taxon>Cyclophyllidea</taxon>
        <taxon>Mesocestoididae</taxon>
        <taxon>Mesocestoides</taxon>
    </lineage>
</organism>
<comment type="subcellular location">
    <subcellularLocation>
        <location evidence="1 6">Nucleus</location>
    </subcellularLocation>
</comment>
<evidence type="ECO:0000256" key="4">
    <source>
        <dbReference type="ARBA" id="ARBA00022884"/>
    </source>
</evidence>
<dbReference type="InterPro" id="IPR027075">
    <property type="entry name" value="CPSF2"/>
</dbReference>
<evidence type="ECO:0000256" key="7">
    <source>
        <dbReference type="SAM" id="MobiDB-lite"/>
    </source>
</evidence>
<dbReference type="PANTHER" id="PTHR45922:SF1">
    <property type="entry name" value="CLEAVAGE AND POLYADENYLATION SPECIFICITY FACTOR SUBUNIT 2"/>
    <property type="match status" value="1"/>
</dbReference>
<dbReference type="GO" id="GO:0003723">
    <property type="term" value="F:RNA binding"/>
    <property type="evidence" value="ECO:0007669"/>
    <property type="project" value="UniProtKB-KW"/>
</dbReference>
<evidence type="ECO:0000256" key="2">
    <source>
        <dbReference type="ARBA" id="ARBA00010624"/>
    </source>
</evidence>
<dbReference type="OrthoDB" id="64353at2759"/>
<proteinExistence type="inferred from homology"/>
<dbReference type="InterPro" id="IPR036866">
    <property type="entry name" value="RibonucZ/Hydroxyglut_hydro"/>
</dbReference>
<feature type="compositionally biased region" description="Acidic residues" evidence="7">
    <location>
        <begin position="455"/>
        <end position="470"/>
    </location>
</feature>
<dbReference type="InterPro" id="IPR035639">
    <property type="entry name" value="CPSF2_MBL"/>
</dbReference>
<feature type="domain" description="Beta-Casp" evidence="8">
    <location>
        <begin position="243"/>
        <end position="382"/>
    </location>
</feature>
<accession>A0A0R3UI54</accession>
<keyword evidence="3 6" id="KW-0507">mRNA processing</keyword>
<reference evidence="9 10" key="1">
    <citation type="submission" date="2018-10" db="EMBL/GenBank/DDBJ databases">
        <authorList>
            <consortium name="Pathogen Informatics"/>
        </authorList>
    </citation>
    <scope>NUCLEOTIDE SEQUENCE [LARGE SCALE GENOMIC DNA]</scope>
</reference>
<dbReference type="Proteomes" id="UP000267029">
    <property type="component" value="Unassembled WGS sequence"/>
</dbReference>
<dbReference type="Pfam" id="PF13299">
    <property type="entry name" value="CPSF100_C"/>
    <property type="match status" value="1"/>
</dbReference>
<evidence type="ECO:0000313" key="9">
    <source>
        <dbReference type="EMBL" id="VDD81071.1"/>
    </source>
</evidence>
<gene>
    <name evidence="9" type="ORF">MCOS_LOCUS7074</name>
</gene>
<dbReference type="EMBL" id="UXSR01005323">
    <property type="protein sequence ID" value="VDD81071.1"/>
    <property type="molecule type" value="Genomic_DNA"/>
</dbReference>
<evidence type="ECO:0000256" key="6">
    <source>
        <dbReference type="RuleBase" id="RU365006"/>
    </source>
</evidence>
<keyword evidence="4 6" id="KW-0694">RNA-binding</keyword>
<dbReference type="AlphaFoldDB" id="A0A0R3UI54"/>
<dbReference type="CDD" id="cd16293">
    <property type="entry name" value="CPSF2-like_MBL-fold"/>
    <property type="match status" value="1"/>
</dbReference>
<sequence>MATSIIKLHTFSGAGDGGPPCFLLQVDDFYCLLDCGWSEDLPSSRIAELAKWVKKIDAVLISHQSLRHLGLLPHLVGKYGLKCPIYSTTPVYKLGQLFCYDAYQSRFLCEDFSAFTLDDVDDAFQLFVQVKYHQTINLQGKGRGLSVTPLPSGHMLGGTIWKLVKDETDIIYAIDFNNEKSRHLNGAAFDACIRPKLLLIDVSNALYTHVGRKDRNEALRQLLLRTLRRGGNVLISVDTAGYCLEIANLLESLWHSPDSGFMAYGLAMLSHVAFNVFDFTKSLVEWMSEKILRTFEDQRCNPFHLRHLQLCHTLDQLDCVSNPKVILSTDAGLRTGFARLLFADWADSELNTVVITSRDGDFREVRDFSEFTRQQPSLGRRLIGLTSGEEWARQGLATAPGNTLLIPFTLSQRVPIVEDVAPSKLETSRRPSNAEPDSVQLEINPKVTKDQDYHDVEDDDDDDDEEEDDADERRISIEASNGDAVMTPAASAATPGAVSAKAPYVPYEFVMMSGSGGGAGTAGTTLTHGRHMAGYDIFPGLHNHSGGHFFRTAKRTQLVFPTTEKSVSALHEIYHYFKPPTFPRHNRELQWDEYGEKIDTSIYRMSAEIIDPEYIKKRGRSVNRSASRAAIQDQTKVENKSRFDLFSASSEQLLNLLVMQNSSGAPITPGFQMPQNVTTKCVVEKLEIPLRCEISFIDYESRSDGRALKKIITGLRPQEVILLGSTRSAIDAMVEHCRSDLQLKDEAIHTPSGLDVVNCTKEGDIYQARMKDSLVTGLKFTKIREYELAWVEADIVDADESSTDDPMEGVDGESHAKVASDALPVLVPASGPVADHATVFVNEPKLSDMKQILLNQGLSAEFVSGVLVVDNCVAIKRTETGRLVLEGMLSPTYYNVRAVLYRQFAIL</sequence>
<dbReference type="Gene3D" id="3.60.15.10">
    <property type="entry name" value="Ribonuclease Z/Hydroxyacylglutathione hydrolase-like"/>
    <property type="match status" value="1"/>
</dbReference>
<dbReference type="GO" id="GO:0006398">
    <property type="term" value="P:mRNA 3'-end processing by stem-loop binding and cleavage"/>
    <property type="evidence" value="ECO:0007669"/>
    <property type="project" value="InterPro"/>
</dbReference>
<dbReference type="FunFam" id="3.60.15.10:FF:000008">
    <property type="entry name" value="Cleavage and polyadenylation specificity factor subunit 2"/>
    <property type="match status" value="1"/>
</dbReference>
<evidence type="ECO:0000313" key="10">
    <source>
        <dbReference type="Proteomes" id="UP000267029"/>
    </source>
</evidence>
<keyword evidence="5 6" id="KW-0539">Nucleus</keyword>
<dbReference type="InterPro" id="IPR022712">
    <property type="entry name" value="Beta_Casp"/>
</dbReference>
<name>A0A0R3UI54_MESCO</name>